<comment type="caution">
    <text evidence="1">The sequence shown here is derived from an EMBL/GenBank/DDBJ whole genome shotgun (WGS) entry which is preliminary data.</text>
</comment>
<keyword evidence="2" id="KW-1185">Reference proteome</keyword>
<dbReference type="PANTHER" id="PTHR42052">
    <property type="entry name" value="ABM DOMAIN-CONTAINING PROTEIN"/>
    <property type="match status" value="1"/>
</dbReference>
<dbReference type="Gene3D" id="3.30.70.100">
    <property type="match status" value="2"/>
</dbReference>
<protein>
    <recommendedName>
        <fullName evidence="3">ABM domain-containing protein</fullName>
    </recommendedName>
</protein>
<dbReference type="EMBL" id="MU865939">
    <property type="protein sequence ID" value="KAK4449195.1"/>
    <property type="molecule type" value="Genomic_DNA"/>
</dbReference>
<reference evidence="1" key="1">
    <citation type="journal article" date="2023" name="Mol. Phylogenet. Evol.">
        <title>Genome-scale phylogeny and comparative genomics of the fungal order Sordariales.</title>
        <authorList>
            <person name="Hensen N."/>
            <person name="Bonometti L."/>
            <person name="Westerberg I."/>
            <person name="Brannstrom I.O."/>
            <person name="Guillou S."/>
            <person name="Cros-Aarteil S."/>
            <person name="Calhoun S."/>
            <person name="Haridas S."/>
            <person name="Kuo A."/>
            <person name="Mondo S."/>
            <person name="Pangilinan J."/>
            <person name="Riley R."/>
            <person name="LaButti K."/>
            <person name="Andreopoulos B."/>
            <person name="Lipzen A."/>
            <person name="Chen C."/>
            <person name="Yan M."/>
            <person name="Daum C."/>
            <person name="Ng V."/>
            <person name="Clum A."/>
            <person name="Steindorff A."/>
            <person name="Ohm R.A."/>
            <person name="Martin F."/>
            <person name="Silar P."/>
            <person name="Natvig D.O."/>
            <person name="Lalanne C."/>
            <person name="Gautier V."/>
            <person name="Ament-Velasquez S.L."/>
            <person name="Kruys A."/>
            <person name="Hutchinson M.I."/>
            <person name="Powell A.J."/>
            <person name="Barry K."/>
            <person name="Miller A.N."/>
            <person name="Grigoriev I.V."/>
            <person name="Debuchy R."/>
            <person name="Gladieux P."/>
            <person name="Hiltunen Thoren M."/>
            <person name="Johannesson H."/>
        </authorList>
    </citation>
    <scope>NUCLEOTIDE SEQUENCE</scope>
    <source>
        <strain evidence="1">PSN243</strain>
    </source>
</reference>
<reference evidence="1" key="2">
    <citation type="submission" date="2023-05" db="EMBL/GenBank/DDBJ databases">
        <authorList>
            <consortium name="Lawrence Berkeley National Laboratory"/>
            <person name="Steindorff A."/>
            <person name="Hensen N."/>
            <person name="Bonometti L."/>
            <person name="Westerberg I."/>
            <person name="Brannstrom I.O."/>
            <person name="Guillou S."/>
            <person name="Cros-Aarteil S."/>
            <person name="Calhoun S."/>
            <person name="Haridas S."/>
            <person name="Kuo A."/>
            <person name="Mondo S."/>
            <person name="Pangilinan J."/>
            <person name="Riley R."/>
            <person name="Labutti K."/>
            <person name="Andreopoulos B."/>
            <person name="Lipzen A."/>
            <person name="Chen C."/>
            <person name="Yanf M."/>
            <person name="Daum C."/>
            <person name="Ng V."/>
            <person name="Clum A."/>
            <person name="Ohm R."/>
            <person name="Martin F."/>
            <person name="Silar P."/>
            <person name="Natvig D."/>
            <person name="Lalanne C."/>
            <person name="Gautier V."/>
            <person name="Ament-Velasquez S.L."/>
            <person name="Kruys A."/>
            <person name="Hutchinson M.I."/>
            <person name="Powell A.J."/>
            <person name="Barry K."/>
            <person name="Miller A.N."/>
            <person name="Grigoriev I.V."/>
            <person name="Debuchy R."/>
            <person name="Gladieux P."/>
            <person name="Thoren M.H."/>
            <person name="Johannesson H."/>
        </authorList>
    </citation>
    <scope>NUCLEOTIDE SEQUENCE</scope>
    <source>
        <strain evidence="1">PSN243</strain>
    </source>
</reference>
<dbReference type="PANTHER" id="PTHR42052:SF1">
    <property type="entry name" value="ABM DOMAIN-CONTAINING PROTEIN"/>
    <property type="match status" value="1"/>
</dbReference>
<evidence type="ECO:0008006" key="3">
    <source>
        <dbReference type="Google" id="ProtNLM"/>
    </source>
</evidence>
<organism evidence="1 2">
    <name type="scientific">Podospora aff. communis PSN243</name>
    <dbReference type="NCBI Taxonomy" id="3040156"/>
    <lineage>
        <taxon>Eukaryota</taxon>
        <taxon>Fungi</taxon>
        <taxon>Dikarya</taxon>
        <taxon>Ascomycota</taxon>
        <taxon>Pezizomycotina</taxon>
        <taxon>Sordariomycetes</taxon>
        <taxon>Sordariomycetidae</taxon>
        <taxon>Sordariales</taxon>
        <taxon>Podosporaceae</taxon>
        <taxon>Podospora</taxon>
    </lineage>
</organism>
<evidence type="ECO:0000313" key="2">
    <source>
        <dbReference type="Proteomes" id="UP001321760"/>
    </source>
</evidence>
<dbReference type="AlphaFoldDB" id="A0AAV9GNW6"/>
<name>A0AAV9GNW6_9PEZI</name>
<dbReference type="Proteomes" id="UP001321760">
    <property type="component" value="Unassembled WGS sequence"/>
</dbReference>
<proteinExistence type="predicted"/>
<accession>A0AAV9GNW6</accession>
<sequence>MTVTEIATLKLAIWELDENFKNVLQRGLDIQNDWHIAKFPHLPTTLIGRASHCLQQIEDPRTILITASWESVDAHWKWIRSLENEKVMGELRHYLTGSPNDMVLLHVSGAIFGGEAARTPEGSTSLLDSPVICVERFFVGASKKEQFLREFSIAEASIENAAAPFVVRDGWRVDVKSKDLLECVLVTGWESVEKHTEFSQGSGSRCLAELKKIAKGVDTKHYKLLL</sequence>
<gene>
    <name evidence="1" type="ORF">QBC34DRAFT_100075</name>
</gene>
<evidence type="ECO:0000313" key="1">
    <source>
        <dbReference type="EMBL" id="KAK4449195.1"/>
    </source>
</evidence>